<evidence type="ECO:0000256" key="1">
    <source>
        <dbReference type="SAM" id="MobiDB-lite"/>
    </source>
</evidence>
<dbReference type="EMBL" id="JASPKY010000083">
    <property type="protein sequence ID" value="KAK9738766.1"/>
    <property type="molecule type" value="Genomic_DNA"/>
</dbReference>
<evidence type="ECO:0000313" key="3">
    <source>
        <dbReference type="Proteomes" id="UP001458880"/>
    </source>
</evidence>
<sequence length="132" mass="15100">MPAKIGRGEKCVFEDISEYINNLYYQCQQKLEENFWKELENERKIVDVISLPPYPDELTDEDEAPEDDLGIVEVGDTPDELTDEDEAPEDDLGIVEVGDTPGTLCTRSRSGSSQKGRISYHRENIVDYRKKI</sequence>
<organism evidence="2 3">
    <name type="scientific">Popillia japonica</name>
    <name type="common">Japanese beetle</name>
    <dbReference type="NCBI Taxonomy" id="7064"/>
    <lineage>
        <taxon>Eukaryota</taxon>
        <taxon>Metazoa</taxon>
        <taxon>Ecdysozoa</taxon>
        <taxon>Arthropoda</taxon>
        <taxon>Hexapoda</taxon>
        <taxon>Insecta</taxon>
        <taxon>Pterygota</taxon>
        <taxon>Neoptera</taxon>
        <taxon>Endopterygota</taxon>
        <taxon>Coleoptera</taxon>
        <taxon>Polyphaga</taxon>
        <taxon>Scarabaeiformia</taxon>
        <taxon>Scarabaeidae</taxon>
        <taxon>Rutelinae</taxon>
        <taxon>Popillia</taxon>
    </lineage>
</organism>
<feature type="region of interest" description="Disordered" evidence="1">
    <location>
        <begin position="53"/>
        <end position="117"/>
    </location>
</feature>
<proteinExistence type="predicted"/>
<feature type="compositionally biased region" description="Polar residues" evidence="1">
    <location>
        <begin position="103"/>
        <end position="116"/>
    </location>
</feature>
<comment type="caution">
    <text evidence="2">The sequence shown here is derived from an EMBL/GenBank/DDBJ whole genome shotgun (WGS) entry which is preliminary data.</text>
</comment>
<feature type="compositionally biased region" description="Acidic residues" evidence="1">
    <location>
        <begin position="57"/>
        <end position="93"/>
    </location>
</feature>
<dbReference type="AlphaFoldDB" id="A0AAW1LY16"/>
<protein>
    <submittedName>
        <fullName evidence="2">Uncharacterized protein</fullName>
    </submittedName>
</protein>
<reference evidence="2 3" key="1">
    <citation type="journal article" date="2024" name="BMC Genomics">
        <title>De novo assembly and annotation of Popillia japonica's genome with initial clues to its potential as an invasive pest.</title>
        <authorList>
            <person name="Cucini C."/>
            <person name="Boschi S."/>
            <person name="Funari R."/>
            <person name="Cardaioli E."/>
            <person name="Iannotti N."/>
            <person name="Marturano G."/>
            <person name="Paoli F."/>
            <person name="Bruttini M."/>
            <person name="Carapelli A."/>
            <person name="Frati F."/>
            <person name="Nardi F."/>
        </authorList>
    </citation>
    <scope>NUCLEOTIDE SEQUENCE [LARGE SCALE GENOMIC DNA]</scope>
    <source>
        <strain evidence="2">DMR45628</strain>
    </source>
</reference>
<name>A0AAW1LY16_POPJA</name>
<dbReference type="Proteomes" id="UP001458880">
    <property type="component" value="Unassembled WGS sequence"/>
</dbReference>
<gene>
    <name evidence="2" type="ORF">QE152_g9604</name>
</gene>
<keyword evidence="3" id="KW-1185">Reference proteome</keyword>
<accession>A0AAW1LY16</accession>
<evidence type="ECO:0000313" key="2">
    <source>
        <dbReference type="EMBL" id="KAK9738766.1"/>
    </source>
</evidence>